<dbReference type="InterPro" id="IPR006016">
    <property type="entry name" value="UspA"/>
</dbReference>
<evidence type="ECO:0000313" key="2">
    <source>
        <dbReference type="EMBL" id="AOX16488.1"/>
    </source>
</evidence>
<evidence type="ECO:0000313" key="3">
    <source>
        <dbReference type="Proteomes" id="UP000179145"/>
    </source>
</evidence>
<organism evidence="2 3">
    <name type="scientific">Kozakia baliensis</name>
    <dbReference type="NCBI Taxonomy" id="153496"/>
    <lineage>
        <taxon>Bacteria</taxon>
        <taxon>Pseudomonadati</taxon>
        <taxon>Pseudomonadota</taxon>
        <taxon>Alphaproteobacteria</taxon>
        <taxon>Acetobacterales</taxon>
        <taxon>Acetobacteraceae</taxon>
        <taxon>Kozakia</taxon>
    </lineage>
</organism>
<dbReference type="PRINTS" id="PR01438">
    <property type="entry name" value="UNVRSLSTRESS"/>
</dbReference>
<dbReference type="PANTHER" id="PTHR46268:SF15">
    <property type="entry name" value="UNIVERSAL STRESS PROTEIN HP_0031"/>
    <property type="match status" value="1"/>
</dbReference>
<gene>
    <name evidence="2" type="ORF">A0U89_04390</name>
</gene>
<dbReference type="EMBL" id="CP014674">
    <property type="protein sequence ID" value="AOX16488.1"/>
    <property type="molecule type" value="Genomic_DNA"/>
</dbReference>
<dbReference type="RefSeq" id="WP_070402245.1">
    <property type="nucleotide sequence ID" value="NZ_BJVW01000002.1"/>
</dbReference>
<comment type="similarity">
    <text evidence="1">Belongs to the universal stress protein A family.</text>
</comment>
<dbReference type="KEGG" id="kba:A0U89_04390"/>
<dbReference type="SUPFAM" id="SSF52402">
    <property type="entry name" value="Adenine nucleotide alpha hydrolases-like"/>
    <property type="match status" value="2"/>
</dbReference>
<reference evidence="2 3" key="1">
    <citation type="journal article" date="2016" name="Microb. Cell Fact.">
        <title>Dissection of exopolysaccharide biosynthesis in Kozakia baliensis.</title>
        <authorList>
            <person name="Brandt J.U."/>
            <person name="Jakob F."/>
            <person name="Behr J."/>
            <person name="Geissler A.J."/>
            <person name="Vogel R.F."/>
        </authorList>
    </citation>
    <scope>NUCLEOTIDE SEQUENCE [LARGE SCALE GENOMIC DNA]</scope>
    <source>
        <strain evidence="2 3">DSM 14400</strain>
    </source>
</reference>
<dbReference type="Gene3D" id="3.40.50.12370">
    <property type="match status" value="1"/>
</dbReference>
<protein>
    <submittedName>
        <fullName evidence="2">Universal stress protein UspA</fullName>
    </submittedName>
</protein>
<dbReference type="AlphaFoldDB" id="A0A1D8US75"/>
<name>A0A1D8US75_9PROT</name>
<dbReference type="CDD" id="cd00293">
    <property type="entry name" value="USP-like"/>
    <property type="match status" value="1"/>
</dbReference>
<dbReference type="OrthoDB" id="9804721at2"/>
<dbReference type="Proteomes" id="UP000179145">
    <property type="component" value="Chromosome"/>
</dbReference>
<dbReference type="eggNOG" id="COG0589">
    <property type="taxonomic scope" value="Bacteria"/>
</dbReference>
<dbReference type="Pfam" id="PF00582">
    <property type="entry name" value="Usp"/>
    <property type="match status" value="1"/>
</dbReference>
<sequence>MYSEIRNILIPLNGGGNIDSVLKTGFAYAKLFNAHLSTVLVGDDPNEAAALAGEGLSGAMIHEMMEAAEHESQRRMLQIRLKFDSFVEEHGIVREHTFVPERLPEGDRVSATLELLTGSEHEAVTWRARLSDMTLMPHLSLTDNVRASETLHAVLFDSGRPLVIAPVEPPKTFGKRICIAWNGTSEASAALRAVLPWAHQADEVQVLYSPEYHRRGPEAEKVLDYLQLHGIQATIAPFGSKERNVGVGLLEACQEFGADMLAMGAYSHSRLRQMIIGGVTRHVLEKAKLVVLMSR</sequence>
<accession>A0A1D8US75</accession>
<dbReference type="PANTHER" id="PTHR46268">
    <property type="entry name" value="STRESS RESPONSE PROTEIN NHAX"/>
    <property type="match status" value="1"/>
</dbReference>
<proteinExistence type="inferred from homology"/>
<keyword evidence="3" id="KW-1185">Reference proteome</keyword>
<evidence type="ECO:0000256" key="1">
    <source>
        <dbReference type="ARBA" id="ARBA00008791"/>
    </source>
</evidence>
<dbReference type="InterPro" id="IPR006015">
    <property type="entry name" value="Universal_stress_UspA"/>
</dbReference>
<dbReference type="STRING" id="153496.A0U89_04390"/>